<dbReference type="InterPro" id="IPR012675">
    <property type="entry name" value="Beta-grasp_dom_sf"/>
</dbReference>
<proteinExistence type="inferred from homology"/>
<feature type="domain" description="2Fe-2S ferredoxin-type" evidence="12">
    <location>
        <begin position="4"/>
        <end position="99"/>
    </location>
</feature>
<dbReference type="InterPro" id="IPR006058">
    <property type="entry name" value="2Fe2S_fd_BS"/>
</dbReference>
<dbReference type="GO" id="GO:0022904">
    <property type="term" value="P:respiratory electron transport chain"/>
    <property type="evidence" value="ECO:0007669"/>
    <property type="project" value="TreeGrafter"/>
</dbReference>
<dbReference type="NCBIfam" id="TIGR00384">
    <property type="entry name" value="dhsB"/>
    <property type="match status" value="1"/>
</dbReference>
<evidence type="ECO:0000256" key="7">
    <source>
        <dbReference type="ARBA" id="ARBA00023002"/>
    </source>
</evidence>
<dbReference type="InterPro" id="IPR036010">
    <property type="entry name" value="2Fe-2S_ferredoxin-like_sf"/>
</dbReference>
<dbReference type="SUPFAM" id="SSF54292">
    <property type="entry name" value="2Fe-2S ferredoxin-like"/>
    <property type="match status" value="1"/>
</dbReference>
<comment type="similarity">
    <text evidence="2 11">Belongs to the succinate dehydrogenase/fumarate reductase iron-sulfur protein family.</text>
</comment>
<dbReference type="CDD" id="cd00207">
    <property type="entry name" value="fer2"/>
    <property type="match status" value="1"/>
</dbReference>
<keyword evidence="3 11" id="KW-0004">4Fe-4S</keyword>
<dbReference type="Proteomes" id="UP000606463">
    <property type="component" value="Unassembled WGS sequence"/>
</dbReference>
<comment type="cofactor">
    <cofactor evidence="11">
        <name>[4Fe-4S] cluster</name>
        <dbReference type="ChEBI" id="CHEBI:49883"/>
    </cofactor>
    <text evidence="11">Binds 1 [4Fe-4S] cluster.</text>
</comment>
<dbReference type="EMBL" id="DQVE01000006">
    <property type="protein sequence ID" value="HIP97854.1"/>
    <property type="molecule type" value="Genomic_DNA"/>
</dbReference>
<dbReference type="GO" id="GO:0008177">
    <property type="term" value="F:succinate dehydrogenase (quinone) activity"/>
    <property type="evidence" value="ECO:0007669"/>
    <property type="project" value="UniProtKB-EC"/>
</dbReference>
<evidence type="ECO:0000256" key="3">
    <source>
        <dbReference type="ARBA" id="ARBA00022485"/>
    </source>
</evidence>
<evidence type="ECO:0000313" key="15">
    <source>
        <dbReference type="Proteomes" id="UP000606463"/>
    </source>
</evidence>
<accession>A0A9D1CER7</accession>
<reference evidence="14" key="1">
    <citation type="journal article" date="2020" name="ISME J.">
        <title>Gammaproteobacteria mediating utilization of methyl-, sulfur- and petroleum organic compounds in deep ocean hydrothermal plumes.</title>
        <authorList>
            <person name="Zhou Z."/>
            <person name="Liu Y."/>
            <person name="Pan J."/>
            <person name="Cron B.R."/>
            <person name="Toner B.M."/>
            <person name="Anantharaman K."/>
            <person name="Breier J.A."/>
            <person name="Dick G.J."/>
            <person name="Li M."/>
        </authorList>
    </citation>
    <scope>NUCLEOTIDE SEQUENCE</scope>
    <source>
        <strain evidence="14">SZUA-1501</strain>
    </source>
</reference>
<dbReference type="InterPro" id="IPR009051">
    <property type="entry name" value="Helical_ferredxn"/>
</dbReference>
<keyword evidence="7" id="KW-0560">Oxidoreductase</keyword>
<comment type="cofactor">
    <cofactor evidence="11">
        <name>[3Fe-4S] cluster</name>
        <dbReference type="ChEBI" id="CHEBI:21137"/>
    </cofactor>
    <text evidence="11">Binds 1 [3Fe-4S] cluster.</text>
</comment>
<feature type="domain" description="4Fe-4S ferredoxin-type" evidence="13">
    <location>
        <begin position="200"/>
        <end position="230"/>
    </location>
</feature>
<gene>
    <name evidence="14" type="ORF">EYH37_00585</name>
</gene>
<sequence length="361" mass="42207">MSQEKIILKVYRYNPEVDEKPHYREYEVPSEGIQTLLDALFYIQENLDPTLSFRFFCRAAVCGSCAMKVNGISRLACKTPFKNLVERANGRPITVEPLNFLSVIKDLVVDHDKPFDNLKQLQIWCEPKQPIPKKEYRISPEEVKEYERPTNCILCFACYGSCEAVMDDPKYAGPFAFSRVFRYLLDSRVDEDHKRQMVKNAMEVGNIWGCVQCQKCIYVCPKGVRPAEDIQNIRGKAAEYGFKEYPGVKKLQHFVDWVYATGQINRLALPEEVYGVDPTPLINKFKERGAEVWEVPKPLSGLLEFRDLILEVMKEKKPHLDIDFRHVRRIDKKVEEVFNTDVCTKVFQQFEERREDFFSRF</sequence>
<dbReference type="PROSITE" id="PS00197">
    <property type="entry name" value="2FE2S_FER_1"/>
    <property type="match status" value="1"/>
</dbReference>
<dbReference type="EC" id="1.3.5.1" evidence="11"/>
<dbReference type="InterPro" id="IPR001041">
    <property type="entry name" value="2Fe-2S_ferredoxin-type"/>
</dbReference>
<evidence type="ECO:0000256" key="6">
    <source>
        <dbReference type="ARBA" id="ARBA00022723"/>
    </source>
</evidence>
<evidence type="ECO:0000259" key="13">
    <source>
        <dbReference type="PROSITE" id="PS51379"/>
    </source>
</evidence>
<dbReference type="InterPro" id="IPR050573">
    <property type="entry name" value="SDH/FRD_Iron-Sulfur"/>
</dbReference>
<protein>
    <recommendedName>
        <fullName evidence="11">Fumarate reductase iron-sulfur subunit</fullName>
        <ecNumber evidence="11">1.3.5.1</ecNumber>
    </recommendedName>
</protein>
<dbReference type="InterPro" id="IPR017900">
    <property type="entry name" value="4Fe4S_Fe_S_CS"/>
</dbReference>
<keyword evidence="5 11" id="KW-0001">2Fe-2S</keyword>
<dbReference type="GO" id="GO:0046872">
    <property type="term" value="F:metal ion binding"/>
    <property type="evidence" value="ECO:0007669"/>
    <property type="project" value="UniProtKB-KW"/>
</dbReference>
<dbReference type="AlphaFoldDB" id="A0A9D1CER7"/>
<evidence type="ECO:0000256" key="5">
    <source>
        <dbReference type="ARBA" id="ARBA00022714"/>
    </source>
</evidence>
<comment type="cofactor">
    <cofactor evidence="11">
        <name>[2Fe-2S] cluster</name>
        <dbReference type="ChEBI" id="CHEBI:190135"/>
    </cofactor>
    <text evidence="11">Binds 1 [2Fe-2S] cluster.</text>
</comment>
<evidence type="ECO:0000256" key="4">
    <source>
        <dbReference type="ARBA" id="ARBA00022532"/>
    </source>
</evidence>
<feature type="non-terminal residue" evidence="14">
    <location>
        <position position="361"/>
    </location>
</feature>
<dbReference type="Gene3D" id="1.10.1060.10">
    <property type="entry name" value="Alpha-helical ferredoxin"/>
    <property type="match status" value="1"/>
</dbReference>
<evidence type="ECO:0000256" key="10">
    <source>
        <dbReference type="ARBA" id="ARBA00023291"/>
    </source>
</evidence>
<evidence type="ECO:0000256" key="11">
    <source>
        <dbReference type="RuleBase" id="RU361237"/>
    </source>
</evidence>
<keyword evidence="10 11" id="KW-0003">3Fe-4S</keyword>
<dbReference type="GO" id="GO:0006099">
    <property type="term" value="P:tricarboxylic acid cycle"/>
    <property type="evidence" value="ECO:0007669"/>
    <property type="project" value="UniProtKB-KW"/>
</dbReference>
<comment type="pathway">
    <text evidence="1">Carbohydrate metabolism; tricarboxylic acid cycle; fumarate from succinate (bacterial route): step 1/1.</text>
</comment>
<keyword evidence="6 11" id="KW-0479">Metal-binding</keyword>
<dbReference type="PROSITE" id="PS00198">
    <property type="entry name" value="4FE4S_FER_1"/>
    <property type="match status" value="1"/>
</dbReference>
<dbReference type="GO" id="GO:0051538">
    <property type="term" value="F:3 iron, 4 sulfur cluster binding"/>
    <property type="evidence" value="ECO:0007669"/>
    <property type="project" value="UniProtKB-KW"/>
</dbReference>
<dbReference type="GO" id="GO:0051539">
    <property type="term" value="F:4 iron, 4 sulfur cluster binding"/>
    <property type="evidence" value="ECO:0007669"/>
    <property type="project" value="UniProtKB-KW"/>
</dbReference>
<evidence type="ECO:0000256" key="8">
    <source>
        <dbReference type="ARBA" id="ARBA00023004"/>
    </source>
</evidence>
<evidence type="ECO:0000256" key="1">
    <source>
        <dbReference type="ARBA" id="ARBA00004894"/>
    </source>
</evidence>
<dbReference type="SUPFAM" id="SSF46548">
    <property type="entry name" value="alpha-helical ferredoxin"/>
    <property type="match status" value="1"/>
</dbReference>
<dbReference type="Pfam" id="PF13183">
    <property type="entry name" value="Fer4_8"/>
    <property type="match status" value="1"/>
</dbReference>
<name>A0A9D1CER7_AQUAO</name>
<evidence type="ECO:0000256" key="9">
    <source>
        <dbReference type="ARBA" id="ARBA00023014"/>
    </source>
</evidence>
<dbReference type="InterPro" id="IPR025192">
    <property type="entry name" value="Succ_DH/fum_Rdtase_N"/>
</dbReference>
<keyword evidence="4" id="KW-0816">Tricarboxylic acid cycle</keyword>
<keyword evidence="8 11" id="KW-0408">Iron</keyword>
<comment type="catalytic activity">
    <reaction evidence="11">
        <text>a menaquinone + succinate = a menaquinol + fumarate</text>
        <dbReference type="Rhea" id="RHEA:27834"/>
        <dbReference type="Rhea" id="RHEA-COMP:9537"/>
        <dbReference type="Rhea" id="RHEA-COMP:9539"/>
        <dbReference type="ChEBI" id="CHEBI:16374"/>
        <dbReference type="ChEBI" id="CHEBI:18151"/>
        <dbReference type="ChEBI" id="CHEBI:29806"/>
        <dbReference type="ChEBI" id="CHEBI:30031"/>
        <dbReference type="EC" id="1.3.5.1"/>
    </reaction>
</comment>
<dbReference type="PANTHER" id="PTHR11921:SF29">
    <property type="entry name" value="SUCCINATE DEHYDROGENASE [UBIQUINONE] IRON-SULFUR SUBUNIT, MITOCHONDRIAL"/>
    <property type="match status" value="1"/>
</dbReference>
<keyword evidence="9 11" id="KW-0411">Iron-sulfur</keyword>
<dbReference type="PANTHER" id="PTHR11921">
    <property type="entry name" value="SUCCINATE DEHYDROGENASE IRON-SULFUR PROTEIN"/>
    <property type="match status" value="1"/>
</dbReference>
<dbReference type="Gene3D" id="3.10.20.30">
    <property type="match status" value="1"/>
</dbReference>
<dbReference type="GO" id="GO:0051537">
    <property type="term" value="F:2 iron, 2 sulfur cluster binding"/>
    <property type="evidence" value="ECO:0007669"/>
    <property type="project" value="UniProtKB-KW"/>
</dbReference>
<evidence type="ECO:0000259" key="12">
    <source>
        <dbReference type="PROSITE" id="PS51085"/>
    </source>
</evidence>
<comment type="caution">
    <text evidence="14">The sequence shown here is derived from an EMBL/GenBank/DDBJ whole genome shotgun (WGS) entry which is preliminary data.</text>
</comment>
<dbReference type="PROSITE" id="PS51085">
    <property type="entry name" value="2FE2S_FER_2"/>
    <property type="match status" value="1"/>
</dbReference>
<dbReference type="PROSITE" id="PS51379">
    <property type="entry name" value="4FE4S_FER_2"/>
    <property type="match status" value="1"/>
</dbReference>
<evidence type="ECO:0000313" key="14">
    <source>
        <dbReference type="EMBL" id="HIP97854.1"/>
    </source>
</evidence>
<evidence type="ECO:0000256" key="2">
    <source>
        <dbReference type="ARBA" id="ARBA00009433"/>
    </source>
</evidence>
<dbReference type="InterPro" id="IPR004489">
    <property type="entry name" value="Succ_DH/fum_Rdtase_Fe-S"/>
</dbReference>
<organism evidence="14 15">
    <name type="scientific">Aquifex aeolicus</name>
    <dbReference type="NCBI Taxonomy" id="63363"/>
    <lineage>
        <taxon>Bacteria</taxon>
        <taxon>Pseudomonadati</taxon>
        <taxon>Aquificota</taxon>
        <taxon>Aquificia</taxon>
        <taxon>Aquificales</taxon>
        <taxon>Aquificaceae</taxon>
        <taxon>Aquifex</taxon>
    </lineage>
</organism>
<dbReference type="InterPro" id="IPR017896">
    <property type="entry name" value="4Fe4S_Fe-S-bd"/>
</dbReference>
<dbReference type="Pfam" id="PF13085">
    <property type="entry name" value="Fer2_3"/>
    <property type="match status" value="1"/>
</dbReference>
<dbReference type="GO" id="GO:0009055">
    <property type="term" value="F:electron transfer activity"/>
    <property type="evidence" value="ECO:0007669"/>
    <property type="project" value="InterPro"/>
</dbReference>